<dbReference type="EMBL" id="JABBWD010000155">
    <property type="protein sequence ID" value="KAG1763653.1"/>
    <property type="molecule type" value="Genomic_DNA"/>
</dbReference>
<dbReference type="EMBL" id="JABBWD010000574">
    <property type="protein sequence ID" value="KAG1759572.1"/>
    <property type="molecule type" value="Genomic_DNA"/>
</dbReference>
<evidence type="ECO:0000313" key="3">
    <source>
        <dbReference type="EMBL" id="KAG1763653.1"/>
    </source>
</evidence>
<comment type="caution">
    <text evidence="3">The sequence shown here is derived from an EMBL/GenBank/DDBJ whole genome shotgun (WGS) entry which is preliminary data.</text>
</comment>
<proteinExistence type="predicted"/>
<evidence type="ECO:0000313" key="2">
    <source>
        <dbReference type="EMBL" id="KAG1759572.1"/>
    </source>
</evidence>
<feature type="region of interest" description="Disordered" evidence="1">
    <location>
        <begin position="1"/>
        <end position="43"/>
    </location>
</feature>
<reference evidence="3" key="1">
    <citation type="journal article" date="2020" name="New Phytol.">
        <title>Comparative genomics reveals dynamic genome evolution in host specialist ectomycorrhizal fungi.</title>
        <authorList>
            <person name="Lofgren L.A."/>
            <person name="Nguyen N.H."/>
            <person name="Vilgalys R."/>
            <person name="Ruytinx J."/>
            <person name="Liao H.L."/>
            <person name="Branco S."/>
            <person name="Kuo A."/>
            <person name="LaButti K."/>
            <person name="Lipzen A."/>
            <person name="Andreopoulos W."/>
            <person name="Pangilinan J."/>
            <person name="Riley R."/>
            <person name="Hundley H."/>
            <person name="Na H."/>
            <person name="Barry K."/>
            <person name="Grigoriev I.V."/>
            <person name="Stajich J.E."/>
            <person name="Kennedy P.G."/>
        </authorList>
    </citation>
    <scope>NUCLEOTIDE SEQUENCE</scope>
    <source>
        <strain evidence="3">DOB743</strain>
    </source>
</reference>
<sequence length="242" mass="26767">MLPPPVQDFLDISSDPDLDGYQADTSINTNDSNDSTHSSTPVMTLSDDFLLDPANWTSDPLRARLMRLRDLLQQESTPTKPTPILPVDDPSSMTEPESEPEIAAPTPTIPIDDPSSVTEPESEPENPPQPTIPTPTLPVDDPSSVTEPESDPEDKLPAPPPLQNDPSSVTEPESEPEDQLIKGATPVPKKKGFFDTPSPPGPDSLYWKYISHEEDDRWYDRSKTDASFDAVRQMRQKLRDIT</sequence>
<feature type="compositionally biased region" description="Pro residues" evidence="1">
    <location>
        <begin position="125"/>
        <end position="136"/>
    </location>
</feature>
<name>A0A9P7CVE1_9AGAM</name>
<feature type="compositionally biased region" description="Low complexity" evidence="1">
    <location>
        <begin position="24"/>
        <end position="40"/>
    </location>
</feature>
<dbReference type="Proteomes" id="UP000714275">
    <property type="component" value="Unassembled WGS sequence"/>
</dbReference>
<accession>A0A9P7CVE1</accession>
<gene>
    <name evidence="3" type="ORF">EV702DRAFT_1205528</name>
    <name evidence="2" type="ORF">EV702DRAFT_1208188</name>
</gene>
<feature type="compositionally biased region" description="Low complexity" evidence="1">
    <location>
        <begin position="90"/>
        <end position="119"/>
    </location>
</feature>
<dbReference type="OrthoDB" id="2688792at2759"/>
<evidence type="ECO:0000313" key="4">
    <source>
        <dbReference type="Proteomes" id="UP000714275"/>
    </source>
</evidence>
<evidence type="ECO:0000256" key="1">
    <source>
        <dbReference type="SAM" id="MobiDB-lite"/>
    </source>
</evidence>
<protein>
    <submittedName>
        <fullName evidence="3">Uncharacterized protein</fullName>
    </submittedName>
</protein>
<keyword evidence="4" id="KW-1185">Reference proteome</keyword>
<feature type="region of interest" description="Disordered" evidence="1">
    <location>
        <begin position="72"/>
        <end position="202"/>
    </location>
</feature>
<organism evidence="3 4">
    <name type="scientific">Suillus placidus</name>
    <dbReference type="NCBI Taxonomy" id="48579"/>
    <lineage>
        <taxon>Eukaryota</taxon>
        <taxon>Fungi</taxon>
        <taxon>Dikarya</taxon>
        <taxon>Basidiomycota</taxon>
        <taxon>Agaricomycotina</taxon>
        <taxon>Agaricomycetes</taxon>
        <taxon>Agaricomycetidae</taxon>
        <taxon>Boletales</taxon>
        <taxon>Suillineae</taxon>
        <taxon>Suillaceae</taxon>
        <taxon>Suillus</taxon>
    </lineage>
</organism>
<dbReference type="AlphaFoldDB" id="A0A9P7CVE1"/>